<comment type="caution">
    <text evidence="2">The sequence shown here is derived from an EMBL/GenBank/DDBJ whole genome shotgun (WGS) entry which is preliminary data.</text>
</comment>
<feature type="coiled-coil region" evidence="1">
    <location>
        <begin position="14"/>
        <end position="41"/>
    </location>
</feature>
<dbReference type="Proteomes" id="UP001362999">
    <property type="component" value="Unassembled WGS sequence"/>
</dbReference>
<evidence type="ECO:0000313" key="2">
    <source>
        <dbReference type="EMBL" id="KAK7000435.1"/>
    </source>
</evidence>
<accession>A0AAW0A488</accession>
<evidence type="ECO:0000256" key="1">
    <source>
        <dbReference type="SAM" id="Coils"/>
    </source>
</evidence>
<keyword evidence="3" id="KW-1185">Reference proteome</keyword>
<sequence length="175" mass="19796">MAQYSSIPELREHIEALSSAIEAQEQILQDLRHRRSDAYRDLNFLVDPMARLPLELQSDIFMRCISDSSPGNTTGSTTKPNPNAPPMVFHLRHLRFAYVKPLGEGLNRTVEPLSKSGSPAKALPKSRFDRRLPKREMTYVFLQPPPAFVSTLACPDALADLCATPQWLLEHLLRF</sequence>
<organism evidence="2 3">
    <name type="scientific">Favolaschia claudopus</name>
    <dbReference type="NCBI Taxonomy" id="2862362"/>
    <lineage>
        <taxon>Eukaryota</taxon>
        <taxon>Fungi</taxon>
        <taxon>Dikarya</taxon>
        <taxon>Basidiomycota</taxon>
        <taxon>Agaricomycotina</taxon>
        <taxon>Agaricomycetes</taxon>
        <taxon>Agaricomycetidae</taxon>
        <taxon>Agaricales</taxon>
        <taxon>Marasmiineae</taxon>
        <taxon>Mycenaceae</taxon>
        <taxon>Favolaschia</taxon>
    </lineage>
</organism>
<gene>
    <name evidence="2" type="ORF">R3P38DRAFT_3617388</name>
</gene>
<proteinExistence type="predicted"/>
<keyword evidence="1" id="KW-0175">Coiled coil</keyword>
<dbReference type="AlphaFoldDB" id="A0AAW0A488"/>
<name>A0AAW0A488_9AGAR</name>
<protein>
    <submittedName>
        <fullName evidence="2">Uncharacterized protein</fullName>
    </submittedName>
</protein>
<reference evidence="2 3" key="1">
    <citation type="journal article" date="2024" name="J Genomics">
        <title>Draft genome sequencing and assembly of Favolaschia claudopus CIRM-BRFM 2984 isolated from oak limbs.</title>
        <authorList>
            <person name="Navarro D."/>
            <person name="Drula E."/>
            <person name="Chaduli D."/>
            <person name="Cazenave R."/>
            <person name="Ahrendt S."/>
            <person name="Wang J."/>
            <person name="Lipzen A."/>
            <person name="Daum C."/>
            <person name="Barry K."/>
            <person name="Grigoriev I.V."/>
            <person name="Favel A."/>
            <person name="Rosso M.N."/>
            <person name="Martin F."/>
        </authorList>
    </citation>
    <scope>NUCLEOTIDE SEQUENCE [LARGE SCALE GENOMIC DNA]</scope>
    <source>
        <strain evidence="2 3">CIRM-BRFM 2984</strain>
    </source>
</reference>
<dbReference type="EMBL" id="JAWWNJ010000089">
    <property type="protein sequence ID" value="KAK7000435.1"/>
    <property type="molecule type" value="Genomic_DNA"/>
</dbReference>
<evidence type="ECO:0000313" key="3">
    <source>
        <dbReference type="Proteomes" id="UP001362999"/>
    </source>
</evidence>